<dbReference type="SUPFAM" id="SSF88659">
    <property type="entry name" value="Sigma3 and sigma4 domains of RNA polymerase sigma factors"/>
    <property type="match status" value="1"/>
</dbReference>
<proteinExistence type="inferred from homology"/>
<name>A0A517TDJ1_9PLAN</name>
<dbReference type="InterPro" id="IPR013249">
    <property type="entry name" value="RNA_pol_sigma70_r4_t2"/>
</dbReference>
<dbReference type="InterPro" id="IPR039425">
    <property type="entry name" value="RNA_pol_sigma-70-like"/>
</dbReference>
<accession>A0A517TDJ1</accession>
<keyword evidence="2" id="KW-0805">Transcription regulation</keyword>
<dbReference type="Pfam" id="PF08281">
    <property type="entry name" value="Sigma70_r4_2"/>
    <property type="match status" value="1"/>
</dbReference>
<dbReference type="PANTHER" id="PTHR43133:SF51">
    <property type="entry name" value="RNA POLYMERASE SIGMA FACTOR"/>
    <property type="match status" value="1"/>
</dbReference>
<evidence type="ECO:0000313" key="7">
    <source>
        <dbReference type="EMBL" id="QDT66444.1"/>
    </source>
</evidence>
<dbReference type="InterPro" id="IPR007627">
    <property type="entry name" value="RNA_pol_sigma70_r2"/>
</dbReference>
<evidence type="ECO:0000259" key="5">
    <source>
        <dbReference type="Pfam" id="PF04542"/>
    </source>
</evidence>
<evidence type="ECO:0000256" key="2">
    <source>
        <dbReference type="ARBA" id="ARBA00023015"/>
    </source>
</evidence>
<reference evidence="7 8" key="1">
    <citation type="submission" date="2019-02" db="EMBL/GenBank/DDBJ databases">
        <title>Deep-cultivation of Planctomycetes and their phenomic and genomic characterization uncovers novel biology.</title>
        <authorList>
            <person name="Wiegand S."/>
            <person name="Jogler M."/>
            <person name="Boedeker C."/>
            <person name="Pinto D."/>
            <person name="Vollmers J."/>
            <person name="Rivas-Marin E."/>
            <person name="Kohn T."/>
            <person name="Peeters S.H."/>
            <person name="Heuer A."/>
            <person name="Rast P."/>
            <person name="Oberbeckmann S."/>
            <person name="Bunk B."/>
            <person name="Jeske O."/>
            <person name="Meyerdierks A."/>
            <person name="Storesund J.E."/>
            <person name="Kallscheuer N."/>
            <person name="Luecker S."/>
            <person name="Lage O.M."/>
            <person name="Pohl T."/>
            <person name="Merkel B.J."/>
            <person name="Hornburger P."/>
            <person name="Mueller R.-W."/>
            <person name="Bruemmer F."/>
            <person name="Labrenz M."/>
            <person name="Spormann A.M."/>
            <person name="Op den Camp H."/>
            <person name="Overmann J."/>
            <person name="Amann R."/>
            <person name="Jetten M.S.M."/>
            <person name="Mascher T."/>
            <person name="Medema M.H."/>
            <person name="Devos D.P."/>
            <person name="Kaster A.-K."/>
            <person name="Ovreas L."/>
            <person name="Rohde M."/>
            <person name="Galperin M.Y."/>
            <person name="Jogler C."/>
        </authorList>
    </citation>
    <scope>NUCLEOTIDE SEQUENCE [LARGE SCALE GENOMIC DNA]</scope>
    <source>
        <strain evidence="7 8">V22</strain>
    </source>
</reference>
<comment type="similarity">
    <text evidence="1">Belongs to the sigma-70 factor family. ECF subfamily.</text>
</comment>
<feature type="domain" description="RNA polymerase sigma factor 70 region 4 type 2" evidence="6">
    <location>
        <begin position="125"/>
        <end position="177"/>
    </location>
</feature>
<dbReference type="RefSeq" id="WP_145265532.1">
    <property type="nucleotide sequence ID" value="NZ_CP036316.1"/>
</dbReference>
<evidence type="ECO:0000259" key="6">
    <source>
        <dbReference type="Pfam" id="PF08281"/>
    </source>
</evidence>
<dbReference type="InterPro" id="IPR013325">
    <property type="entry name" value="RNA_pol_sigma_r2"/>
</dbReference>
<dbReference type="InterPro" id="IPR014284">
    <property type="entry name" value="RNA_pol_sigma-70_dom"/>
</dbReference>
<dbReference type="InterPro" id="IPR013324">
    <property type="entry name" value="RNA_pol_sigma_r3/r4-like"/>
</dbReference>
<dbReference type="OrthoDB" id="6383365at2"/>
<dbReference type="Pfam" id="PF04542">
    <property type="entry name" value="Sigma70_r2"/>
    <property type="match status" value="1"/>
</dbReference>
<keyword evidence="3" id="KW-0731">Sigma factor</keyword>
<keyword evidence="8" id="KW-1185">Reference proteome</keyword>
<organism evidence="7 8">
    <name type="scientific">Calycomorphotria hydatis</name>
    <dbReference type="NCBI Taxonomy" id="2528027"/>
    <lineage>
        <taxon>Bacteria</taxon>
        <taxon>Pseudomonadati</taxon>
        <taxon>Planctomycetota</taxon>
        <taxon>Planctomycetia</taxon>
        <taxon>Planctomycetales</taxon>
        <taxon>Planctomycetaceae</taxon>
        <taxon>Calycomorphotria</taxon>
    </lineage>
</organism>
<dbReference type="GO" id="GO:0003677">
    <property type="term" value="F:DNA binding"/>
    <property type="evidence" value="ECO:0007669"/>
    <property type="project" value="InterPro"/>
</dbReference>
<evidence type="ECO:0000313" key="8">
    <source>
        <dbReference type="Proteomes" id="UP000319976"/>
    </source>
</evidence>
<protein>
    <submittedName>
        <fullName evidence="7">RNA polymerase sigma factor</fullName>
    </submittedName>
</protein>
<dbReference type="InterPro" id="IPR036388">
    <property type="entry name" value="WH-like_DNA-bd_sf"/>
</dbReference>
<dbReference type="Gene3D" id="1.10.1740.10">
    <property type="match status" value="1"/>
</dbReference>
<evidence type="ECO:0000256" key="1">
    <source>
        <dbReference type="ARBA" id="ARBA00010641"/>
    </source>
</evidence>
<dbReference type="PANTHER" id="PTHR43133">
    <property type="entry name" value="RNA POLYMERASE ECF-TYPE SIGMA FACTO"/>
    <property type="match status" value="1"/>
</dbReference>
<dbReference type="Proteomes" id="UP000319976">
    <property type="component" value="Chromosome"/>
</dbReference>
<feature type="domain" description="RNA polymerase sigma-70 region 2" evidence="5">
    <location>
        <begin position="31"/>
        <end position="96"/>
    </location>
</feature>
<sequence length="193" mass="22237">MNGRQITSRVDDSAGDELDRRHALFLELLAESYPRIHSLVRTLVGNPSDAAELLQDVSATLWNKFDDFEEGTNFGNWAIVVAANICRAFLRKKRRRNAAVLSEQMLARLSRVHSGVSELMELRREQLRPCMKQLSGDQASLIKAYYEDEKSIVMLARETGCTERSLYNRLFRLRKRLYECISRRLGRSGEEAR</sequence>
<dbReference type="GO" id="GO:0016987">
    <property type="term" value="F:sigma factor activity"/>
    <property type="evidence" value="ECO:0007669"/>
    <property type="project" value="UniProtKB-KW"/>
</dbReference>
<evidence type="ECO:0000256" key="4">
    <source>
        <dbReference type="ARBA" id="ARBA00023163"/>
    </source>
</evidence>
<dbReference type="EMBL" id="CP036316">
    <property type="protein sequence ID" value="QDT66444.1"/>
    <property type="molecule type" value="Genomic_DNA"/>
</dbReference>
<dbReference type="NCBIfam" id="TIGR02937">
    <property type="entry name" value="sigma70-ECF"/>
    <property type="match status" value="1"/>
</dbReference>
<dbReference type="KEGG" id="chya:V22_37110"/>
<gene>
    <name evidence="7" type="ORF">V22_37110</name>
</gene>
<keyword evidence="4" id="KW-0804">Transcription</keyword>
<dbReference type="AlphaFoldDB" id="A0A517TDJ1"/>
<evidence type="ECO:0000256" key="3">
    <source>
        <dbReference type="ARBA" id="ARBA00023082"/>
    </source>
</evidence>
<dbReference type="SUPFAM" id="SSF88946">
    <property type="entry name" value="Sigma2 domain of RNA polymerase sigma factors"/>
    <property type="match status" value="1"/>
</dbReference>
<dbReference type="Gene3D" id="1.10.10.10">
    <property type="entry name" value="Winged helix-like DNA-binding domain superfamily/Winged helix DNA-binding domain"/>
    <property type="match status" value="1"/>
</dbReference>
<dbReference type="GO" id="GO:0006352">
    <property type="term" value="P:DNA-templated transcription initiation"/>
    <property type="evidence" value="ECO:0007669"/>
    <property type="project" value="InterPro"/>
</dbReference>